<dbReference type="GO" id="GO:0046872">
    <property type="term" value="F:metal ion binding"/>
    <property type="evidence" value="ECO:0007669"/>
    <property type="project" value="UniProtKB-KW"/>
</dbReference>
<accession>A0A833L0I2</accession>
<feature type="binding site" evidence="4">
    <location>
        <position position="73"/>
    </location>
    <ligand>
        <name>Mg(2+)</name>
        <dbReference type="ChEBI" id="CHEBI:18420"/>
        <label>1</label>
    </ligand>
</feature>
<dbReference type="AlphaFoldDB" id="A0A833L0I2"/>
<gene>
    <name evidence="8" type="ORF">FD145_1130</name>
</gene>
<sequence length="174" mass="19933">MREKTIKSKRIYKGRYIGLRDDWVCLATGRITRREICEHPGAVAVIAVTPKKEIVLIRQFRKPAEKVLYEIPAGLVDNGESQNEAARRELKEETGYKTKKIKKVLSAFTTPGYSTEVLHYFLAEKLSKHKQECEDDEHIEVALVPIDKAVQMVKSGKIDDNKTIIGIMYAKWMI</sequence>
<dbReference type="InterPro" id="IPR020476">
    <property type="entry name" value="Nudix_hydrolase"/>
</dbReference>
<dbReference type="NCBIfam" id="TIGR00052">
    <property type="entry name" value="nudix-type nucleoside diphosphatase, YffH/AdpP family"/>
    <property type="match status" value="1"/>
</dbReference>
<evidence type="ECO:0000256" key="2">
    <source>
        <dbReference type="ARBA" id="ARBA00011738"/>
    </source>
</evidence>
<comment type="caution">
    <text evidence="8">The sequence shown here is derived from an EMBL/GenBank/DDBJ whole genome shotgun (WGS) entry which is preliminary data.</text>
</comment>
<dbReference type="PANTHER" id="PTHR11839">
    <property type="entry name" value="UDP/ADP-SUGAR PYROPHOSPHATASE"/>
    <property type="match status" value="1"/>
</dbReference>
<dbReference type="PRINTS" id="PR00502">
    <property type="entry name" value="NUDIXFAMILY"/>
</dbReference>
<dbReference type="InterPro" id="IPR004385">
    <property type="entry name" value="NDP_pyrophosphatase"/>
</dbReference>
<reference evidence="8 9" key="1">
    <citation type="submission" date="2019-12" db="EMBL/GenBank/DDBJ databases">
        <authorList>
            <person name="Wolfe R."/>
            <person name="Danczak R."/>
            <person name="Wilkins M."/>
        </authorList>
    </citation>
    <scope>NUCLEOTIDE SEQUENCE [LARGE SCALE GENOMIC DNA]</scope>
    <source>
        <strain evidence="8">X2_MaxBin.013</strain>
    </source>
</reference>
<name>A0A833L0I2_UNCSA</name>
<comment type="cofactor">
    <cofactor evidence="1 4">
        <name>Mg(2+)</name>
        <dbReference type="ChEBI" id="CHEBI:18420"/>
    </cofactor>
</comment>
<protein>
    <submittedName>
        <fullName evidence="8">ADP-ribose pyrophosphatase</fullName>
    </submittedName>
</protein>
<dbReference type="Proteomes" id="UP000488506">
    <property type="component" value="Unassembled WGS sequence"/>
</dbReference>
<dbReference type="EMBL" id="WPAF01000019">
    <property type="protein sequence ID" value="KAF0133740.1"/>
    <property type="molecule type" value="Genomic_DNA"/>
</dbReference>
<keyword evidence="4" id="KW-0460">Magnesium</keyword>
<comment type="similarity">
    <text evidence="6">Belongs to the Nudix hydrolase family.</text>
</comment>
<dbReference type="PROSITE" id="PS00893">
    <property type="entry name" value="NUDIX_BOX"/>
    <property type="match status" value="1"/>
</dbReference>
<dbReference type="InterPro" id="IPR000086">
    <property type="entry name" value="NUDIX_hydrolase_dom"/>
</dbReference>
<evidence type="ECO:0000313" key="9">
    <source>
        <dbReference type="Proteomes" id="UP000488506"/>
    </source>
</evidence>
<keyword evidence="4" id="KW-0479">Metal-binding</keyword>
<proteinExistence type="inferred from homology"/>
<dbReference type="CDD" id="cd03424">
    <property type="entry name" value="NUDIX_ADPRase_Nudt5_UGPPase_Nudt14"/>
    <property type="match status" value="1"/>
</dbReference>
<feature type="binding site" evidence="4">
    <location>
        <position position="137"/>
    </location>
    <ligand>
        <name>Mg(2+)</name>
        <dbReference type="ChEBI" id="CHEBI:18420"/>
        <label>1</label>
    </ligand>
</feature>
<dbReference type="InterPro" id="IPR015797">
    <property type="entry name" value="NUDIX_hydrolase-like_dom_sf"/>
</dbReference>
<dbReference type="PANTHER" id="PTHR11839:SF18">
    <property type="entry name" value="NUDIX HYDROLASE DOMAIN-CONTAINING PROTEIN"/>
    <property type="match status" value="1"/>
</dbReference>
<organism evidence="8 9">
    <name type="scientific">Candidatus Saganbacteria bacterium</name>
    <dbReference type="NCBI Taxonomy" id="2575572"/>
    <lineage>
        <taxon>Bacteria</taxon>
        <taxon>Bacillati</taxon>
        <taxon>Saganbacteria</taxon>
    </lineage>
</organism>
<feature type="binding site" evidence="4">
    <location>
        <position position="89"/>
    </location>
    <ligand>
        <name>Mg(2+)</name>
        <dbReference type="ChEBI" id="CHEBI:18420"/>
        <label>1</label>
    </ligand>
</feature>
<dbReference type="Pfam" id="PF00293">
    <property type="entry name" value="NUDIX"/>
    <property type="match status" value="1"/>
</dbReference>
<evidence type="ECO:0000256" key="3">
    <source>
        <dbReference type="ARBA" id="ARBA00022801"/>
    </source>
</evidence>
<dbReference type="FunFam" id="3.90.79.10:FF:000024">
    <property type="entry name" value="ADP-ribose pyrophosphatase"/>
    <property type="match status" value="1"/>
</dbReference>
<dbReference type="SUPFAM" id="SSF55811">
    <property type="entry name" value="Nudix"/>
    <property type="match status" value="1"/>
</dbReference>
<evidence type="ECO:0000313" key="8">
    <source>
        <dbReference type="EMBL" id="KAF0133740.1"/>
    </source>
</evidence>
<comment type="subunit">
    <text evidence="2">Homodimer.</text>
</comment>
<evidence type="ECO:0000256" key="4">
    <source>
        <dbReference type="PIRSR" id="PIRSR604385-2"/>
    </source>
</evidence>
<dbReference type="GO" id="GO:0016462">
    <property type="term" value="F:pyrophosphatase activity"/>
    <property type="evidence" value="ECO:0007669"/>
    <property type="project" value="UniProtKB-ARBA"/>
</dbReference>
<dbReference type="PROSITE" id="PS51462">
    <property type="entry name" value="NUDIX"/>
    <property type="match status" value="1"/>
</dbReference>
<dbReference type="GO" id="GO:0006753">
    <property type="term" value="P:nucleoside phosphate metabolic process"/>
    <property type="evidence" value="ECO:0007669"/>
    <property type="project" value="TreeGrafter"/>
</dbReference>
<feature type="binding site" evidence="4">
    <location>
        <position position="93"/>
    </location>
    <ligand>
        <name>Mg(2+)</name>
        <dbReference type="ChEBI" id="CHEBI:18420"/>
        <label>1</label>
    </ligand>
</feature>
<evidence type="ECO:0000259" key="7">
    <source>
        <dbReference type="PROSITE" id="PS51462"/>
    </source>
</evidence>
<dbReference type="GO" id="GO:0005829">
    <property type="term" value="C:cytosol"/>
    <property type="evidence" value="ECO:0007669"/>
    <property type="project" value="TreeGrafter"/>
</dbReference>
<evidence type="ECO:0000256" key="5">
    <source>
        <dbReference type="PIRSR" id="PIRSR604385-3"/>
    </source>
</evidence>
<dbReference type="GO" id="GO:0019693">
    <property type="term" value="P:ribose phosphate metabolic process"/>
    <property type="evidence" value="ECO:0007669"/>
    <property type="project" value="TreeGrafter"/>
</dbReference>
<evidence type="ECO:0000256" key="6">
    <source>
        <dbReference type="RuleBase" id="RU003476"/>
    </source>
</evidence>
<keyword evidence="3 6" id="KW-0378">Hydrolase</keyword>
<feature type="domain" description="Nudix hydrolase" evidence="7">
    <location>
        <begin position="37"/>
        <end position="166"/>
    </location>
</feature>
<dbReference type="Gene3D" id="3.90.79.10">
    <property type="entry name" value="Nucleoside Triphosphate Pyrophosphohydrolase"/>
    <property type="match status" value="1"/>
</dbReference>
<feature type="short sequence motif" description="Nudix box" evidence="5">
    <location>
        <begin position="74"/>
        <end position="96"/>
    </location>
</feature>
<dbReference type="InterPro" id="IPR020084">
    <property type="entry name" value="NUDIX_hydrolase_CS"/>
</dbReference>
<evidence type="ECO:0000256" key="1">
    <source>
        <dbReference type="ARBA" id="ARBA00001946"/>
    </source>
</evidence>